<keyword evidence="2" id="KW-0805">Transcription regulation</keyword>
<dbReference type="InterPro" id="IPR001867">
    <property type="entry name" value="OmpR/PhoB-type_DNA-bd"/>
</dbReference>
<dbReference type="InterPro" id="IPR005158">
    <property type="entry name" value="BTAD"/>
</dbReference>
<dbReference type="PANTHER" id="PTHR35807">
    <property type="entry name" value="TRANSCRIPTIONAL REGULATOR REDD-RELATED"/>
    <property type="match status" value="1"/>
</dbReference>
<dbReference type="InterPro" id="IPR019734">
    <property type="entry name" value="TPR_rpt"/>
</dbReference>
<dbReference type="EMBL" id="JACHMY010000001">
    <property type="protein sequence ID" value="MBB5837295.1"/>
    <property type="molecule type" value="Genomic_DNA"/>
</dbReference>
<dbReference type="Gene3D" id="1.10.10.10">
    <property type="entry name" value="Winged helix-like DNA-binding domain superfamily/Winged helix DNA-binding domain"/>
    <property type="match status" value="1"/>
</dbReference>
<dbReference type="InterPro" id="IPR051677">
    <property type="entry name" value="AfsR-DnrI-RedD_regulator"/>
</dbReference>
<comment type="caution">
    <text evidence="7">The sequence shown here is derived from an EMBL/GenBank/DDBJ whole genome shotgun (WGS) entry which is preliminary data.</text>
</comment>
<evidence type="ECO:0000313" key="8">
    <source>
        <dbReference type="Proteomes" id="UP000549971"/>
    </source>
</evidence>
<evidence type="ECO:0000256" key="3">
    <source>
        <dbReference type="ARBA" id="ARBA00023125"/>
    </source>
</evidence>
<dbReference type="InterPro" id="IPR011990">
    <property type="entry name" value="TPR-like_helical_dom_sf"/>
</dbReference>
<keyword evidence="3 7" id="KW-0238">DNA-binding</keyword>
<dbReference type="SUPFAM" id="SSF46894">
    <property type="entry name" value="C-terminal effector domain of the bipartite response regulators"/>
    <property type="match status" value="1"/>
</dbReference>
<protein>
    <submittedName>
        <fullName evidence="7">DNA-binding SARP family transcriptional activator/CheY-like chemotaxis protein</fullName>
    </submittedName>
</protein>
<dbReference type="Gene3D" id="1.25.40.10">
    <property type="entry name" value="Tetratricopeptide repeat domain"/>
    <property type="match status" value="2"/>
</dbReference>
<gene>
    <name evidence="7" type="ORF">HDA39_004029</name>
</gene>
<feature type="domain" description="Bacterial transcriptional activator" evidence="6">
    <location>
        <begin position="104"/>
        <end position="249"/>
    </location>
</feature>
<dbReference type="SUPFAM" id="SSF48452">
    <property type="entry name" value="TPR-like"/>
    <property type="match status" value="2"/>
</dbReference>
<dbReference type="SMART" id="SM00028">
    <property type="entry name" value="TPR"/>
    <property type="match status" value="3"/>
</dbReference>
<evidence type="ECO:0000256" key="4">
    <source>
        <dbReference type="ARBA" id="ARBA00023163"/>
    </source>
</evidence>
<evidence type="ECO:0000259" key="5">
    <source>
        <dbReference type="SMART" id="SM00862"/>
    </source>
</evidence>
<dbReference type="InterPro" id="IPR016032">
    <property type="entry name" value="Sig_transdc_resp-reg_C-effctor"/>
</dbReference>
<accession>A0A7W9J8T7</accession>
<dbReference type="Pfam" id="PF03704">
    <property type="entry name" value="BTAD"/>
    <property type="match status" value="1"/>
</dbReference>
<evidence type="ECO:0000313" key="7">
    <source>
        <dbReference type="EMBL" id="MBB5837295.1"/>
    </source>
</evidence>
<dbReference type="SMART" id="SM00862">
    <property type="entry name" value="Trans_reg_C"/>
    <property type="match status" value="1"/>
</dbReference>
<dbReference type="Proteomes" id="UP000549971">
    <property type="component" value="Unassembled WGS sequence"/>
</dbReference>
<evidence type="ECO:0000259" key="6">
    <source>
        <dbReference type="SMART" id="SM01043"/>
    </source>
</evidence>
<dbReference type="PRINTS" id="PR00364">
    <property type="entry name" value="DISEASERSIST"/>
</dbReference>
<evidence type="ECO:0000256" key="2">
    <source>
        <dbReference type="ARBA" id="ARBA00023015"/>
    </source>
</evidence>
<dbReference type="PANTHER" id="PTHR35807:SF1">
    <property type="entry name" value="TRANSCRIPTIONAL REGULATOR REDD"/>
    <property type="match status" value="1"/>
</dbReference>
<dbReference type="InterPro" id="IPR036388">
    <property type="entry name" value="WH-like_DNA-bd_sf"/>
</dbReference>
<dbReference type="GO" id="GO:0006355">
    <property type="term" value="P:regulation of DNA-templated transcription"/>
    <property type="evidence" value="ECO:0007669"/>
    <property type="project" value="InterPro"/>
</dbReference>
<proteinExistence type="inferred from homology"/>
<sequence length="924" mass="99710">MTARGLERPQVAIRLLGAVSVQLDGRSVELGGDRLRSLLAILALTAGDSVPTALLVERIWGEAPPANAGPSLHTLMTRLRRAVGAELVTTGPAGYSLRVEPEQVDVLRFARLLRAAAQSVERVEERDAIDEALALWGGRPFAGVRSDWLETVELPRLEEQYLAAVERRFDLRSLERSPQNRGEELSELRRLTVAYPLRESLWARFLRLLARSGRTAEALELYDEVRNRIADDLGVDPGAELRTVFDELNGTRTRSSRRVAPSQLPSDVLGFTGRKEVLAELDGVLAGRDPESTVAVVLHGPGGVGKTSLAVHWSHLAAEQFPDGLLFVDLGGYGPGAPVDPSVALGYLLHALGVPASQIPAEVDGRSALLRSTLANQRVLLVLDNALNAEQVRPLLPGMGAVVLITSRSRLRGLVAREGARQVAVDQLSTADARSLLTGRIGLPDSGSVQLLDQLADRCNHLPLALVIAAEQVARRSGSALAELVGELTEHQLDAFDASDDPATDLRAVFSWSYRTLDPEAARFFRMLSIYPGRRFAPQSAAALTGHDDRTAGKLLRRLTDLHLAVETSANRFQLHDLLRAYAAEELVKATDDVDAAWERLLDWAVQSAVAARLVLGEPRKLHYVDQPLPGTVPLTFADQPAARAWFDLELRGLMAVVVGGAARGMHAQAARLGLLLWNALSRLVSPDEALAIQQVAVESARQVGHPMLAALATNQLATSHGARGDLVQAEAELVSALAMFTQIGNPAGIALVRGNLGFLRQLEGKYDEAVEHQRAALEITRAQGDDHATAGLLNNLAMTYNESGRYAEARLTAIECVRICKDLTDLRPLCFVNDTLGQAYVGLGEVELATERFAAAVMLNLRIGSPAAAVGSQVRLGRAWQGTDDAAAKQAWTYALELIDDHGQGLLDNLRAEVEGLLADVQS</sequence>
<organism evidence="7 8">
    <name type="scientific">Kribbella italica</name>
    <dbReference type="NCBI Taxonomy" id="1540520"/>
    <lineage>
        <taxon>Bacteria</taxon>
        <taxon>Bacillati</taxon>
        <taxon>Actinomycetota</taxon>
        <taxon>Actinomycetes</taxon>
        <taxon>Propionibacteriales</taxon>
        <taxon>Kribbellaceae</taxon>
        <taxon>Kribbella</taxon>
    </lineage>
</organism>
<dbReference type="InterPro" id="IPR027417">
    <property type="entry name" value="P-loop_NTPase"/>
</dbReference>
<dbReference type="GO" id="GO:0043531">
    <property type="term" value="F:ADP binding"/>
    <property type="evidence" value="ECO:0007669"/>
    <property type="project" value="InterPro"/>
</dbReference>
<keyword evidence="4" id="KW-0804">Transcription</keyword>
<dbReference type="SUPFAM" id="SSF52540">
    <property type="entry name" value="P-loop containing nucleoside triphosphate hydrolases"/>
    <property type="match status" value="1"/>
</dbReference>
<dbReference type="RefSeq" id="WP_184797207.1">
    <property type="nucleotide sequence ID" value="NZ_JACHMY010000001.1"/>
</dbReference>
<dbReference type="Pfam" id="PF13424">
    <property type="entry name" value="TPR_12"/>
    <property type="match status" value="1"/>
</dbReference>
<dbReference type="SMART" id="SM01043">
    <property type="entry name" value="BTAD"/>
    <property type="match status" value="1"/>
</dbReference>
<reference evidence="7 8" key="1">
    <citation type="submission" date="2020-08" db="EMBL/GenBank/DDBJ databases">
        <title>Sequencing the genomes of 1000 actinobacteria strains.</title>
        <authorList>
            <person name="Klenk H.-P."/>
        </authorList>
    </citation>
    <scope>NUCLEOTIDE SEQUENCE [LARGE SCALE GENOMIC DNA]</scope>
    <source>
        <strain evidence="7 8">DSM 28967</strain>
    </source>
</reference>
<keyword evidence="8" id="KW-1185">Reference proteome</keyword>
<dbReference type="GO" id="GO:0000160">
    <property type="term" value="P:phosphorelay signal transduction system"/>
    <property type="evidence" value="ECO:0007669"/>
    <property type="project" value="InterPro"/>
</dbReference>
<dbReference type="AlphaFoldDB" id="A0A7W9J8T7"/>
<dbReference type="CDD" id="cd15831">
    <property type="entry name" value="BTAD"/>
    <property type="match status" value="1"/>
</dbReference>
<comment type="similarity">
    <text evidence="1">Belongs to the AfsR/DnrI/RedD regulatory family.</text>
</comment>
<evidence type="ECO:0000256" key="1">
    <source>
        <dbReference type="ARBA" id="ARBA00005820"/>
    </source>
</evidence>
<name>A0A7W9J8T7_9ACTN</name>
<dbReference type="GO" id="GO:0003677">
    <property type="term" value="F:DNA binding"/>
    <property type="evidence" value="ECO:0007669"/>
    <property type="project" value="UniProtKB-KW"/>
</dbReference>
<feature type="domain" description="OmpR/PhoB-type" evidence="5">
    <location>
        <begin position="25"/>
        <end position="97"/>
    </location>
</feature>